<gene>
    <name evidence="8" type="ORF">BT63DRAFT_383148</name>
</gene>
<feature type="transmembrane region" description="Helical" evidence="7">
    <location>
        <begin position="238"/>
        <end position="258"/>
    </location>
</feature>
<evidence type="ECO:0000256" key="6">
    <source>
        <dbReference type="ARBA" id="ARBA00049660"/>
    </source>
</evidence>
<name>A0A6A6UP84_9PEZI</name>
<sequence>MDTLTPAQATELVSRIGAKKAQAKYVKVAVSSFLSGPLLGFGCSLLVATNASPWYIENAPGLLRTIGGLVFPVGLTMIMLTGSELFTSNVMYMTTALLHRRVSAGNLLISWVISYFGNLLGMITFVALIAGYGGVFHEPVLRKTAISLAMKKAVYPAWHQIFLKAIGANWLVCFAMFGSIMSREAISKMFILWMPVTCFAALGLDHVIANMFYIPLGIWVGAPISVGYYIWKSMIPALLGNIVGGGLFVGTAYWYLYICGEEQDILLD</sequence>
<evidence type="ECO:0000313" key="9">
    <source>
        <dbReference type="Proteomes" id="UP000799302"/>
    </source>
</evidence>
<organism evidence="8 9">
    <name type="scientific">Microthyrium microscopicum</name>
    <dbReference type="NCBI Taxonomy" id="703497"/>
    <lineage>
        <taxon>Eukaryota</taxon>
        <taxon>Fungi</taxon>
        <taxon>Dikarya</taxon>
        <taxon>Ascomycota</taxon>
        <taxon>Pezizomycotina</taxon>
        <taxon>Dothideomycetes</taxon>
        <taxon>Dothideomycetes incertae sedis</taxon>
        <taxon>Microthyriales</taxon>
        <taxon>Microthyriaceae</taxon>
        <taxon>Microthyrium</taxon>
    </lineage>
</organism>
<dbReference type="FunFam" id="1.20.1080.10:FF:000011">
    <property type="entry name" value="Formate family transporter"/>
    <property type="match status" value="1"/>
</dbReference>
<feature type="non-terminal residue" evidence="8">
    <location>
        <position position="268"/>
    </location>
</feature>
<keyword evidence="2" id="KW-0813">Transport</keyword>
<dbReference type="PANTHER" id="PTHR30520:SF6">
    <property type="entry name" value="FORMATE_NITRATE FAMILY TRANSPORTER (EUROFUNG)"/>
    <property type="match status" value="1"/>
</dbReference>
<dbReference type="Proteomes" id="UP000799302">
    <property type="component" value="Unassembled WGS sequence"/>
</dbReference>
<dbReference type="EMBL" id="MU004231">
    <property type="protein sequence ID" value="KAF2673237.1"/>
    <property type="molecule type" value="Genomic_DNA"/>
</dbReference>
<evidence type="ECO:0000256" key="3">
    <source>
        <dbReference type="ARBA" id="ARBA00022692"/>
    </source>
</evidence>
<feature type="transmembrane region" description="Helical" evidence="7">
    <location>
        <begin position="25"/>
        <end position="49"/>
    </location>
</feature>
<evidence type="ECO:0000256" key="2">
    <source>
        <dbReference type="ARBA" id="ARBA00022448"/>
    </source>
</evidence>
<feature type="transmembrane region" description="Helical" evidence="7">
    <location>
        <begin position="157"/>
        <end position="178"/>
    </location>
</feature>
<keyword evidence="5 7" id="KW-0472">Membrane</keyword>
<evidence type="ECO:0000256" key="5">
    <source>
        <dbReference type="ARBA" id="ARBA00023136"/>
    </source>
</evidence>
<accession>A0A6A6UP84</accession>
<dbReference type="InterPro" id="IPR024002">
    <property type="entry name" value="For/NO2_transpt_CS"/>
</dbReference>
<dbReference type="InterPro" id="IPR023271">
    <property type="entry name" value="Aquaporin-like"/>
</dbReference>
<evidence type="ECO:0000256" key="7">
    <source>
        <dbReference type="SAM" id="Phobius"/>
    </source>
</evidence>
<feature type="transmembrane region" description="Helical" evidence="7">
    <location>
        <begin position="108"/>
        <end position="137"/>
    </location>
</feature>
<feature type="transmembrane region" description="Helical" evidence="7">
    <location>
        <begin position="69"/>
        <end position="87"/>
    </location>
</feature>
<dbReference type="InterPro" id="IPR000292">
    <property type="entry name" value="For/NO2_transpt"/>
</dbReference>
<dbReference type="GO" id="GO:0005886">
    <property type="term" value="C:plasma membrane"/>
    <property type="evidence" value="ECO:0007669"/>
    <property type="project" value="TreeGrafter"/>
</dbReference>
<comment type="subcellular location">
    <subcellularLocation>
        <location evidence="1">Membrane</location>
        <topology evidence="1">Multi-pass membrane protein</topology>
    </subcellularLocation>
</comment>
<feature type="transmembrane region" description="Helical" evidence="7">
    <location>
        <begin position="190"/>
        <end position="208"/>
    </location>
</feature>
<reference evidence="8" key="1">
    <citation type="journal article" date="2020" name="Stud. Mycol.">
        <title>101 Dothideomycetes genomes: a test case for predicting lifestyles and emergence of pathogens.</title>
        <authorList>
            <person name="Haridas S."/>
            <person name="Albert R."/>
            <person name="Binder M."/>
            <person name="Bloem J."/>
            <person name="Labutti K."/>
            <person name="Salamov A."/>
            <person name="Andreopoulos B."/>
            <person name="Baker S."/>
            <person name="Barry K."/>
            <person name="Bills G."/>
            <person name="Bluhm B."/>
            <person name="Cannon C."/>
            <person name="Castanera R."/>
            <person name="Culley D."/>
            <person name="Daum C."/>
            <person name="Ezra D."/>
            <person name="Gonzalez J."/>
            <person name="Henrissat B."/>
            <person name="Kuo A."/>
            <person name="Liang C."/>
            <person name="Lipzen A."/>
            <person name="Lutzoni F."/>
            <person name="Magnuson J."/>
            <person name="Mondo S."/>
            <person name="Nolan M."/>
            <person name="Ohm R."/>
            <person name="Pangilinan J."/>
            <person name="Park H.-J."/>
            <person name="Ramirez L."/>
            <person name="Alfaro M."/>
            <person name="Sun H."/>
            <person name="Tritt A."/>
            <person name="Yoshinaga Y."/>
            <person name="Zwiers L.-H."/>
            <person name="Turgeon B."/>
            <person name="Goodwin S."/>
            <person name="Spatafora J."/>
            <person name="Crous P."/>
            <person name="Grigoriev I."/>
        </authorList>
    </citation>
    <scope>NUCLEOTIDE SEQUENCE</scope>
    <source>
        <strain evidence="8">CBS 115976</strain>
    </source>
</reference>
<evidence type="ECO:0000256" key="1">
    <source>
        <dbReference type="ARBA" id="ARBA00004141"/>
    </source>
</evidence>
<keyword evidence="4 7" id="KW-1133">Transmembrane helix</keyword>
<dbReference type="Pfam" id="PF01226">
    <property type="entry name" value="Form_Nir_trans"/>
    <property type="match status" value="1"/>
</dbReference>
<dbReference type="PANTHER" id="PTHR30520">
    <property type="entry name" value="FORMATE TRANSPORTER-RELATED"/>
    <property type="match status" value="1"/>
</dbReference>
<evidence type="ECO:0000313" key="8">
    <source>
        <dbReference type="EMBL" id="KAF2673237.1"/>
    </source>
</evidence>
<dbReference type="OrthoDB" id="4829at2759"/>
<dbReference type="Gene3D" id="1.20.1080.10">
    <property type="entry name" value="Glycerol uptake facilitator protein"/>
    <property type="match status" value="1"/>
</dbReference>
<comment type="similarity">
    <text evidence="6">Belongs to the FNT transporter (TC 1.A.16) family.</text>
</comment>
<dbReference type="AlphaFoldDB" id="A0A6A6UP84"/>
<keyword evidence="3 7" id="KW-0812">Transmembrane</keyword>
<proteinExistence type="inferred from homology"/>
<evidence type="ECO:0000256" key="4">
    <source>
        <dbReference type="ARBA" id="ARBA00022989"/>
    </source>
</evidence>
<dbReference type="PROSITE" id="PS01005">
    <property type="entry name" value="FORMATE_NITRITE_TP_1"/>
    <property type="match status" value="1"/>
</dbReference>
<dbReference type="GO" id="GO:0015707">
    <property type="term" value="P:nitrite transport"/>
    <property type="evidence" value="ECO:0007669"/>
    <property type="project" value="TreeGrafter"/>
</dbReference>
<dbReference type="GO" id="GO:0015513">
    <property type="term" value="F:high-affinity secondary active nitrite transmembrane transporter activity"/>
    <property type="evidence" value="ECO:0007669"/>
    <property type="project" value="TreeGrafter"/>
</dbReference>
<protein>
    <submittedName>
        <fullName evidence="8">Formate/nitrite transporter</fullName>
    </submittedName>
</protein>
<keyword evidence="9" id="KW-1185">Reference proteome</keyword>
<feature type="transmembrane region" description="Helical" evidence="7">
    <location>
        <begin position="214"/>
        <end position="231"/>
    </location>
</feature>